<gene>
    <name evidence="1" type="ORF">METZ01_LOCUS258216</name>
</gene>
<name>A0A382J1S9_9ZZZZ</name>
<sequence length="288" mass="32218">MKPQFDNKVMSSFFLWFDNKLLTNGEAYENTTGQFYSTSDEYYGYQTYSSSYSQFVSDASITGATIPVGLYVGDNLINVGEGGSDGLYDINYLNGKAYFSGVQSSDVTGSFSIKDFNIYLTNETEDQILFETKYTQRNKIDLTPAGLEANTKTYPVVYLKAMGTSNEPVSFGGQDITTVNVRAIVLAQSQFELDAIGSIFRDTKKTLVPFFEESEMPFNSFGGYKDSVQYNYTGVAASKNSINSCFVEDVYVSSFDRGVQSQINSINPDIFTCIIDFELNNFRYPRND</sequence>
<dbReference type="AlphaFoldDB" id="A0A382J1S9"/>
<proteinExistence type="predicted"/>
<evidence type="ECO:0000313" key="1">
    <source>
        <dbReference type="EMBL" id="SVC05362.1"/>
    </source>
</evidence>
<accession>A0A382J1S9</accession>
<protein>
    <submittedName>
        <fullName evidence="1">Uncharacterized protein</fullName>
    </submittedName>
</protein>
<dbReference type="EMBL" id="UINC01070875">
    <property type="protein sequence ID" value="SVC05362.1"/>
    <property type="molecule type" value="Genomic_DNA"/>
</dbReference>
<organism evidence="1">
    <name type="scientific">marine metagenome</name>
    <dbReference type="NCBI Taxonomy" id="408172"/>
    <lineage>
        <taxon>unclassified sequences</taxon>
        <taxon>metagenomes</taxon>
        <taxon>ecological metagenomes</taxon>
    </lineage>
</organism>
<reference evidence="1" key="1">
    <citation type="submission" date="2018-05" db="EMBL/GenBank/DDBJ databases">
        <authorList>
            <person name="Lanie J.A."/>
            <person name="Ng W.-L."/>
            <person name="Kazmierczak K.M."/>
            <person name="Andrzejewski T.M."/>
            <person name="Davidsen T.M."/>
            <person name="Wayne K.J."/>
            <person name="Tettelin H."/>
            <person name="Glass J.I."/>
            <person name="Rusch D."/>
            <person name="Podicherti R."/>
            <person name="Tsui H.-C.T."/>
            <person name="Winkler M.E."/>
        </authorList>
    </citation>
    <scope>NUCLEOTIDE SEQUENCE</scope>
</reference>